<comment type="similarity">
    <text evidence="1">Belongs to the prefoldin subunit beta family.</text>
</comment>
<proteinExistence type="inferred from homology"/>
<name>A0AAW0UUU0_SCYPA</name>
<comment type="subunit">
    <text evidence="2">Heterohexamer of two PFD-alpha type and four PFD-beta type subunits.</text>
</comment>
<dbReference type="GO" id="GO:0044183">
    <property type="term" value="F:protein folding chaperone"/>
    <property type="evidence" value="ECO:0007669"/>
    <property type="project" value="TreeGrafter"/>
</dbReference>
<reference evidence="6 7" key="1">
    <citation type="submission" date="2023-03" db="EMBL/GenBank/DDBJ databases">
        <title>High-quality genome of Scylla paramamosain provides insights in environmental adaptation.</title>
        <authorList>
            <person name="Zhang L."/>
        </authorList>
    </citation>
    <scope>NUCLEOTIDE SEQUENCE [LARGE SCALE GENOMIC DNA]</scope>
    <source>
        <strain evidence="6">LZ_2023a</strain>
        <tissue evidence="6">Muscle</tissue>
    </source>
</reference>
<dbReference type="GO" id="GO:0016272">
    <property type="term" value="C:prefoldin complex"/>
    <property type="evidence" value="ECO:0007669"/>
    <property type="project" value="InterPro"/>
</dbReference>
<keyword evidence="5" id="KW-0732">Signal</keyword>
<gene>
    <name evidence="6" type="ORF">O3P69_000516</name>
</gene>
<dbReference type="Proteomes" id="UP001487740">
    <property type="component" value="Unassembled WGS sequence"/>
</dbReference>
<evidence type="ECO:0000256" key="2">
    <source>
        <dbReference type="ARBA" id="ARBA00011695"/>
    </source>
</evidence>
<keyword evidence="4" id="KW-0175">Coiled coil</keyword>
<keyword evidence="3" id="KW-0143">Chaperone</keyword>
<dbReference type="InterPro" id="IPR009053">
    <property type="entry name" value="Prefoldin"/>
</dbReference>
<dbReference type="Pfam" id="PF01920">
    <property type="entry name" value="Prefoldin_2"/>
    <property type="match status" value="1"/>
</dbReference>
<protein>
    <recommendedName>
        <fullName evidence="8">Prefoldin subunit 1</fullName>
    </recommendedName>
</protein>
<dbReference type="Gene3D" id="1.10.287.370">
    <property type="match status" value="1"/>
</dbReference>
<dbReference type="PANTHER" id="PTHR20903">
    <property type="entry name" value="PREFOLDIN SUBUNIT 1-RELATED"/>
    <property type="match status" value="1"/>
</dbReference>
<evidence type="ECO:0000256" key="5">
    <source>
        <dbReference type="SAM" id="SignalP"/>
    </source>
</evidence>
<sequence length="166" mass="18895">MILCVIKVLINQSCCLLLPMPHAGCVCDGQLRCTLQSTTVLYIKLTLVMSFQAFMELQGKMQETNQKLRIADVQVESLKKQIVHAQLTDKEIQSLGDTTRVYESVGRMFLLTDIPMVRENLKAKVAKCNEKITNLQSNKEYLERSMQESQDNLREMIKLKQSVGVV</sequence>
<evidence type="ECO:0000256" key="1">
    <source>
        <dbReference type="ARBA" id="ARBA00008045"/>
    </source>
</evidence>
<evidence type="ECO:0000313" key="7">
    <source>
        <dbReference type="Proteomes" id="UP001487740"/>
    </source>
</evidence>
<feature type="coiled-coil region" evidence="4">
    <location>
        <begin position="118"/>
        <end position="152"/>
    </location>
</feature>
<keyword evidence="7" id="KW-1185">Reference proteome</keyword>
<dbReference type="InterPro" id="IPR002777">
    <property type="entry name" value="PFD_beta-like"/>
</dbReference>
<dbReference type="GO" id="GO:0005737">
    <property type="term" value="C:cytoplasm"/>
    <property type="evidence" value="ECO:0007669"/>
    <property type="project" value="TreeGrafter"/>
</dbReference>
<dbReference type="SUPFAM" id="SSF46579">
    <property type="entry name" value="Prefoldin"/>
    <property type="match status" value="1"/>
</dbReference>
<evidence type="ECO:0008006" key="8">
    <source>
        <dbReference type="Google" id="ProtNLM"/>
    </source>
</evidence>
<evidence type="ECO:0000313" key="6">
    <source>
        <dbReference type="EMBL" id="KAK8403490.1"/>
    </source>
</evidence>
<evidence type="ECO:0000256" key="3">
    <source>
        <dbReference type="ARBA" id="ARBA00023186"/>
    </source>
</evidence>
<organism evidence="6 7">
    <name type="scientific">Scylla paramamosain</name>
    <name type="common">Mud crab</name>
    <dbReference type="NCBI Taxonomy" id="85552"/>
    <lineage>
        <taxon>Eukaryota</taxon>
        <taxon>Metazoa</taxon>
        <taxon>Ecdysozoa</taxon>
        <taxon>Arthropoda</taxon>
        <taxon>Crustacea</taxon>
        <taxon>Multicrustacea</taxon>
        <taxon>Malacostraca</taxon>
        <taxon>Eumalacostraca</taxon>
        <taxon>Eucarida</taxon>
        <taxon>Decapoda</taxon>
        <taxon>Pleocyemata</taxon>
        <taxon>Brachyura</taxon>
        <taxon>Eubrachyura</taxon>
        <taxon>Portunoidea</taxon>
        <taxon>Portunidae</taxon>
        <taxon>Portuninae</taxon>
        <taxon>Scylla</taxon>
    </lineage>
</organism>
<dbReference type="PANTHER" id="PTHR20903:SF0">
    <property type="entry name" value="PREFOLDIN SUBUNIT 1"/>
    <property type="match status" value="1"/>
</dbReference>
<dbReference type="GO" id="GO:0051082">
    <property type="term" value="F:unfolded protein binding"/>
    <property type="evidence" value="ECO:0007669"/>
    <property type="project" value="InterPro"/>
</dbReference>
<evidence type="ECO:0000256" key="4">
    <source>
        <dbReference type="SAM" id="Coils"/>
    </source>
</evidence>
<dbReference type="CDD" id="cd23164">
    <property type="entry name" value="Prefoldin_1"/>
    <property type="match status" value="1"/>
</dbReference>
<feature type="signal peptide" evidence="5">
    <location>
        <begin position="1"/>
        <end position="15"/>
    </location>
</feature>
<comment type="caution">
    <text evidence="6">The sequence shown here is derived from an EMBL/GenBank/DDBJ whole genome shotgun (WGS) entry which is preliminary data.</text>
</comment>
<accession>A0AAW0UUU0</accession>
<dbReference type="EMBL" id="JARAKH010000006">
    <property type="protein sequence ID" value="KAK8403490.1"/>
    <property type="molecule type" value="Genomic_DNA"/>
</dbReference>
<dbReference type="AlphaFoldDB" id="A0AAW0UUU0"/>
<feature type="chain" id="PRO_5044001925" description="Prefoldin subunit 1" evidence="5">
    <location>
        <begin position="16"/>
        <end position="166"/>
    </location>
</feature>